<dbReference type="Pfam" id="PF01042">
    <property type="entry name" value="Ribonuc_L-PSP"/>
    <property type="match status" value="1"/>
</dbReference>
<evidence type="ECO:0000313" key="3">
    <source>
        <dbReference type="Proteomes" id="UP000306420"/>
    </source>
</evidence>
<dbReference type="RefSeq" id="WP_138404627.1">
    <property type="nucleotide sequence ID" value="NZ_VBSP01000020.1"/>
</dbReference>
<evidence type="ECO:0000313" key="2">
    <source>
        <dbReference type="EMBL" id="TLQ41060.1"/>
    </source>
</evidence>
<dbReference type="GO" id="GO:0005829">
    <property type="term" value="C:cytosol"/>
    <property type="evidence" value="ECO:0007669"/>
    <property type="project" value="TreeGrafter"/>
</dbReference>
<name>A0A5R9DUK0_9LACT</name>
<dbReference type="AlphaFoldDB" id="A0A5R9DUK0"/>
<comment type="similarity">
    <text evidence="1">Belongs to the RutC family.</text>
</comment>
<reference evidence="2 3" key="1">
    <citation type="submission" date="2019-05" db="EMBL/GenBank/DDBJ databases">
        <title>The metagenome of a microbial culture collection derived from dairy environment covers the genomic content of the human microbiome.</title>
        <authorList>
            <person name="Roder T."/>
            <person name="Wuthrich D."/>
            <person name="Sattari Z."/>
            <person name="Von Ah U."/>
            <person name="Bar C."/>
            <person name="Ronchi F."/>
            <person name="Macpherson A.J."/>
            <person name="Ganal-Vonarburg S.C."/>
            <person name="Bruggmann R."/>
            <person name="Vergeres G."/>
        </authorList>
    </citation>
    <scope>NUCLEOTIDE SEQUENCE [LARGE SCALE GENOMIC DNA]</scope>
    <source>
        <strain evidence="2 3">FAM 24227</strain>
    </source>
</reference>
<accession>A0A5R9DUK0</accession>
<dbReference type="PANTHER" id="PTHR11803">
    <property type="entry name" value="2-IMINOBUTANOATE/2-IMINOPROPANOATE DEAMINASE RIDA"/>
    <property type="match status" value="1"/>
</dbReference>
<dbReference type="EMBL" id="VBSP01000020">
    <property type="protein sequence ID" value="TLQ41060.1"/>
    <property type="molecule type" value="Genomic_DNA"/>
</dbReference>
<dbReference type="NCBIfam" id="TIGR00004">
    <property type="entry name" value="Rid family detoxifying hydrolase"/>
    <property type="match status" value="1"/>
</dbReference>
<dbReference type="InterPro" id="IPR006056">
    <property type="entry name" value="RidA"/>
</dbReference>
<protein>
    <submittedName>
        <fullName evidence="2">Uncharacterized protein</fullName>
    </submittedName>
</protein>
<dbReference type="Proteomes" id="UP000306420">
    <property type="component" value="Unassembled WGS sequence"/>
</dbReference>
<dbReference type="OrthoDB" id="9803101at2"/>
<sequence length="127" mass="14089">MKKVYYSNKAPKPMDPYSQAVRVGDMLYVSGQIGIDPETNKLVKGNAEEEMKQVFKNIAHILDSAGLNLTSVVKVVLYMNDIGDSSILNEIYAMNFHKPYPARSSFAVSSLPMGAKVKMDVIAHYKS</sequence>
<gene>
    <name evidence="2" type="ORF">FEZ33_06665</name>
</gene>
<dbReference type="GO" id="GO:0019239">
    <property type="term" value="F:deaminase activity"/>
    <property type="evidence" value="ECO:0007669"/>
    <property type="project" value="TreeGrafter"/>
</dbReference>
<evidence type="ECO:0000256" key="1">
    <source>
        <dbReference type="ARBA" id="ARBA00010552"/>
    </source>
</evidence>
<dbReference type="SUPFAM" id="SSF55298">
    <property type="entry name" value="YjgF-like"/>
    <property type="match status" value="1"/>
</dbReference>
<dbReference type="FunFam" id="3.30.1330.40:FF:000001">
    <property type="entry name" value="L-PSP family endoribonuclease"/>
    <property type="match status" value="1"/>
</dbReference>
<organism evidence="2 3">
    <name type="scientific">Ruoffia tabacinasalis</name>
    <dbReference type="NCBI Taxonomy" id="87458"/>
    <lineage>
        <taxon>Bacteria</taxon>
        <taxon>Bacillati</taxon>
        <taxon>Bacillota</taxon>
        <taxon>Bacilli</taxon>
        <taxon>Lactobacillales</taxon>
        <taxon>Aerococcaceae</taxon>
        <taxon>Ruoffia</taxon>
    </lineage>
</organism>
<dbReference type="PANTHER" id="PTHR11803:SF39">
    <property type="entry name" value="2-IMINOBUTANOATE_2-IMINOPROPANOATE DEAMINASE"/>
    <property type="match status" value="1"/>
</dbReference>
<dbReference type="Gene3D" id="3.30.1330.40">
    <property type="entry name" value="RutC-like"/>
    <property type="match status" value="1"/>
</dbReference>
<proteinExistence type="inferred from homology"/>
<dbReference type="InterPro" id="IPR006175">
    <property type="entry name" value="YjgF/YER057c/UK114"/>
</dbReference>
<comment type="caution">
    <text evidence="2">The sequence shown here is derived from an EMBL/GenBank/DDBJ whole genome shotgun (WGS) entry which is preliminary data.</text>
</comment>
<dbReference type="CDD" id="cd00448">
    <property type="entry name" value="YjgF_YER057c_UK114_family"/>
    <property type="match status" value="1"/>
</dbReference>
<dbReference type="InterPro" id="IPR035959">
    <property type="entry name" value="RutC-like_sf"/>
</dbReference>